<proteinExistence type="predicted"/>
<sequence>MRRMRSQMRLSIALHHSRTSAQRHQQRQRACECHHPRPVHLAKLNGVHEPLWPRLHRHAFRAAPARSRCAGRRAPCQLPFNLLRENGGDRHRLLCPPRSRAPQEGQIQFSFRWLSSHRPFTRSAHNLFGARFVSRTNMQVKEGQMRGTLWAWG</sequence>
<reference evidence="1" key="1">
    <citation type="journal article" date="2012" name="Proc. Natl. Acad. Sci. U.S.A.">
        <title>Antigenic diversity is generated by distinct evolutionary mechanisms in African trypanosome species.</title>
        <authorList>
            <person name="Jackson A.P."/>
            <person name="Berry A."/>
            <person name="Aslett M."/>
            <person name="Allison H.C."/>
            <person name="Burton P."/>
            <person name="Vavrova-Anderson J."/>
            <person name="Brown R."/>
            <person name="Browne H."/>
            <person name="Corton N."/>
            <person name="Hauser H."/>
            <person name="Gamble J."/>
            <person name="Gilderthorp R."/>
            <person name="Marcello L."/>
            <person name="McQuillan J."/>
            <person name="Otto T.D."/>
            <person name="Quail M.A."/>
            <person name="Sanders M.J."/>
            <person name="van Tonder A."/>
            <person name="Ginger M.L."/>
            <person name="Field M.C."/>
            <person name="Barry J.D."/>
            <person name="Hertz-Fowler C."/>
            <person name="Berriman M."/>
        </authorList>
    </citation>
    <scope>NUCLEOTIDE SEQUENCE</scope>
    <source>
        <strain evidence="1">Y486</strain>
    </source>
</reference>
<evidence type="ECO:0000313" key="1">
    <source>
        <dbReference type="EMBL" id="CCC53141.1"/>
    </source>
</evidence>
<gene>
    <name evidence="1" type="ORF">TVY486_1106250</name>
</gene>
<organism evidence="1">
    <name type="scientific">Trypanosoma vivax (strain Y486)</name>
    <dbReference type="NCBI Taxonomy" id="1055687"/>
    <lineage>
        <taxon>Eukaryota</taxon>
        <taxon>Discoba</taxon>
        <taxon>Euglenozoa</taxon>
        <taxon>Kinetoplastea</taxon>
        <taxon>Metakinetoplastina</taxon>
        <taxon>Trypanosomatida</taxon>
        <taxon>Trypanosomatidae</taxon>
        <taxon>Trypanosoma</taxon>
        <taxon>Duttonella</taxon>
    </lineage>
</organism>
<dbReference type="AlphaFoldDB" id="G0UBE6"/>
<name>G0UBE6_TRYVY</name>
<protein>
    <submittedName>
        <fullName evidence="1">Uncharacterized protein</fullName>
    </submittedName>
</protein>
<accession>G0UBE6</accession>
<dbReference type="EMBL" id="HE573027">
    <property type="protein sequence ID" value="CCC53141.1"/>
    <property type="molecule type" value="Genomic_DNA"/>
</dbReference>